<feature type="transmembrane region" description="Helical" evidence="1">
    <location>
        <begin position="138"/>
        <end position="158"/>
    </location>
</feature>
<keyword evidence="1" id="KW-0812">Transmembrane</keyword>
<evidence type="ECO:0000313" key="2">
    <source>
        <dbReference type="EMBL" id="OFI49585.1"/>
    </source>
</evidence>
<reference evidence="3" key="1">
    <citation type="submission" date="2016-09" db="EMBL/GenBank/DDBJ databases">
        <title>Draft genome sequence of a novel species of the family Streptococcaceae isolated from flowers.</title>
        <authorList>
            <person name="Chuah L.-O."/>
            <person name="Yap K.-P."/>
            <person name="Thong K.L."/>
            <person name="Liong M.T."/>
            <person name="Ahmad R."/>
            <person name="Rusul G."/>
        </authorList>
    </citation>
    <scope>NUCLEOTIDE SEQUENCE [LARGE SCALE GENOMIC DNA]</scope>
    <source>
        <strain evidence="3">DF1</strain>
    </source>
</reference>
<dbReference type="EMBL" id="MKIR01000012">
    <property type="protein sequence ID" value="OFI49585.1"/>
    <property type="molecule type" value="Genomic_DNA"/>
</dbReference>
<evidence type="ECO:0000256" key="1">
    <source>
        <dbReference type="SAM" id="Phobius"/>
    </source>
</evidence>
<proteinExistence type="predicted"/>
<sequence length="173" mass="19875">MGKEKETFWIKNVKKIYKIKEPTSKYTVEEINKVGKVDFLLSVACLVTDFIILLLSWFFLDKKVFLSIALISLVFGIFLLAIYTSTQITKLMAYNAGVNQTVSNKMIKKDVRKSFIAAIILFIFLCMLTFLIEKSLSTKDIIASILWSFVAGINMYLVRLNIMRKSFEEANID</sequence>
<organism evidence="2 3">
    <name type="scientific">Floricoccus tropicus</name>
    <dbReference type="NCBI Taxonomy" id="1859473"/>
    <lineage>
        <taxon>Bacteria</taxon>
        <taxon>Bacillati</taxon>
        <taxon>Bacillota</taxon>
        <taxon>Bacilli</taxon>
        <taxon>Lactobacillales</taxon>
        <taxon>Streptococcaceae</taxon>
        <taxon>Floricoccus</taxon>
    </lineage>
</organism>
<keyword evidence="1" id="KW-1133">Transmembrane helix</keyword>
<feature type="transmembrane region" description="Helical" evidence="1">
    <location>
        <begin position="39"/>
        <end position="59"/>
    </location>
</feature>
<name>A0A1E8GMW4_9LACT</name>
<evidence type="ECO:0008006" key="4">
    <source>
        <dbReference type="Google" id="ProtNLM"/>
    </source>
</evidence>
<gene>
    <name evidence="2" type="ORF">BG261_03110</name>
</gene>
<dbReference type="STRING" id="1859473.BG261_03110"/>
<dbReference type="OrthoDB" id="9825042at2"/>
<comment type="caution">
    <text evidence="2">The sequence shown here is derived from an EMBL/GenBank/DDBJ whole genome shotgun (WGS) entry which is preliminary data.</text>
</comment>
<feature type="transmembrane region" description="Helical" evidence="1">
    <location>
        <begin position="115"/>
        <end position="132"/>
    </location>
</feature>
<feature type="transmembrane region" description="Helical" evidence="1">
    <location>
        <begin position="65"/>
        <end position="83"/>
    </location>
</feature>
<dbReference type="RefSeq" id="WP_070792102.1">
    <property type="nucleotide sequence ID" value="NZ_MKIR01000012.1"/>
</dbReference>
<keyword evidence="3" id="KW-1185">Reference proteome</keyword>
<dbReference type="AlphaFoldDB" id="A0A1E8GMW4"/>
<evidence type="ECO:0000313" key="3">
    <source>
        <dbReference type="Proteomes" id="UP000178622"/>
    </source>
</evidence>
<dbReference type="InterPro" id="IPR021697">
    <property type="entry name" value="DUF3278"/>
</dbReference>
<dbReference type="Proteomes" id="UP000178622">
    <property type="component" value="Unassembled WGS sequence"/>
</dbReference>
<dbReference type="Pfam" id="PF11683">
    <property type="entry name" value="DUF3278"/>
    <property type="match status" value="1"/>
</dbReference>
<keyword evidence="1" id="KW-0472">Membrane</keyword>
<accession>A0A1E8GMW4</accession>
<protein>
    <recommendedName>
        <fullName evidence="4">DUF3278 domain-containing protein</fullName>
    </recommendedName>
</protein>